<dbReference type="Gene3D" id="3.40.605.10">
    <property type="entry name" value="Aldehyde Dehydrogenase, Chain A, domain 1"/>
    <property type="match status" value="1"/>
</dbReference>
<dbReference type="GO" id="GO:0009450">
    <property type="term" value="P:gamma-aminobutyric acid catabolic process"/>
    <property type="evidence" value="ECO:0007669"/>
    <property type="project" value="TreeGrafter"/>
</dbReference>
<evidence type="ECO:0000256" key="4">
    <source>
        <dbReference type="RuleBase" id="RU003345"/>
    </source>
</evidence>
<sequence length="486" mass="52792">MWKYKVESVLPQSGKSLFINGQWRAADSGKVFTVENPADGSKLYQASDGDKQEALAALDSADRAQEYWGQSTPEERRNILQTAYEALMDNKEIFAELMTREMGKSFKQALGEVDYGGGFLKWFSEEAMREYGRTFHLPDGRKGLVTHDPVGPCYLITPWNFPLAMGTRKIGPALAAGDTVVVKPAELTPLTTLALVEILRQAGVPKGVVNVITTSHSSHISDALFADQRLRKVSFTGSTPVGVKLMKQAADNVLRTSMELGGNAPFVVFDDADIDAAVDGVMLAKFRNYGEACTSANRILVQDGVADEFVAKVKERIEALVVGDGMDEATDIGPLIDVKAVERISGLVDEAVSQGAELIVGGHRDEHGERYFQPTLLDRVPRQARVYTEEIFGPVLAVSRFGSDEEGIRAANDTPYGLAAYAYTSSIRRSELMQRRSESGVLAINSGVLSDATVPFGGVKQSGVGREGGAEGIFEYMTTKYTLLVP</sequence>
<evidence type="ECO:0000313" key="6">
    <source>
        <dbReference type="EMBL" id="PKV09498.1"/>
    </source>
</evidence>
<accession>A0A2N3RAH8</accession>
<organism evidence="6 7">
    <name type="scientific">Bifidobacterium asteroides</name>
    <dbReference type="NCBI Taxonomy" id="1684"/>
    <lineage>
        <taxon>Bacteria</taxon>
        <taxon>Bacillati</taxon>
        <taxon>Actinomycetota</taxon>
        <taxon>Actinomycetes</taxon>
        <taxon>Bifidobacteriales</taxon>
        <taxon>Bifidobacteriaceae</taxon>
        <taxon>Bifidobacterium</taxon>
    </lineage>
</organism>
<dbReference type="InterPro" id="IPR016162">
    <property type="entry name" value="Ald_DH_N"/>
</dbReference>
<dbReference type="InterPro" id="IPR029510">
    <property type="entry name" value="Ald_DH_CS_GLU"/>
</dbReference>
<dbReference type="RefSeq" id="WP_101432592.1">
    <property type="nucleotide sequence ID" value="NZ_PCHJ01000015.1"/>
</dbReference>
<evidence type="ECO:0000256" key="3">
    <source>
        <dbReference type="PROSITE-ProRule" id="PRU10007"/>
    </source>
</evidence>
<dbReference type="InterPro" id="IPR050740">
    <property type="entry name" value="Aldehyde_DH_Superfamily"/>
</dbReference>
<dbReference type="PANTHER" id="PTHR43353">
    <property type="entry name" value="SUCCINATE-SEMIALDEHYDE DEHYDROGENASE, MITOCHONDRIAL"/>
    <property type="match status" value="1"/>
</dbReference>
<evidence type="ECO:0000313" key="7">
    <source>
        <dbReference type="Proteomes" id="UP000233731"/>
    </source>
</evidence>
<dbReference type="PANTHER" id="PTHR43353:SF5">
    <property type="entry name" value="SUCCINATE-SEMIALDEHYDE DEHYDROGENASE, MITOCHONDRIAL"/>
    <property type="match status" value="1"/>
</dbReference>
<dbReference type="GO" id="GO:0004777">
    <property type="term" value="F:succinate-semialdehyde dehydrogenase (NAD+) activity"/>
    <property type="evidence" value="ECO:0007669"/>
    <property type="project" value="TreeGrafter"/>
</dbReference>
<evidence type="ECO:0000256" key="2">
    <source>
        <dbReference type="ARBA" id="ARBA00023002"/>
    </source>
</evidence>
<comment type="caution">
    <text evidence="6">The sequence shown here is derived from an EMBL/GenBank/DDBJ whole genome shotgun (WGS) entry which is preliminary data.</text>
</comment>
<dbReference type="Pfam" id="PF00171">
    <property type="entry name" value="Aldedh"/>
    <property type="match status" value="1"/>
</dbReference>
<feature type="active site" evidence="3">
    <location>
        <position position="259"/>
    </location>
</feature>
<dbReference type="EMBL" id="PCHJ01000015">
    <property type="protein sequence ID" value="PKV09498.1"/>
    <property type="molecule type" value="Genomic_DNA"/>
</dbReference>
<proteinExistence type="inferred from homology"/>
<gene>
    <name evidence="6" type="ORF">CQR44_1033</name>
</gene>
<evidence type="ECO:0000256" key="1">
    <source>
        <dbReference type="ARBA" id="ARBA00009986"/>
    </source>
</evidence>
<dbReference type="AlphaFoldDB" id="A0A2N3RAH8"/>
<dbReference type="FunFam" id="3.40.605.10:FF:000007">
    <property type="entry name" value="NAD/NADP-dependent betaine aldehyde dehydrogenase"/>
    <property type="match status" value="1"/>
</dbReference>
<dbReference type="CDD" id="cd07103">
    <property type="entry name" value="ALDH_F5_SSADH_GabD"/>
    <property type="match status" value="1"/>
</dbReference>
<keyword evidence="2 4" id="KW-0560">Oxidoreductase</keyword>
<comment type="similarity">
    <text evidence="1 4">Belongs to the aldehyde dehydrogenase family.</text>
</comment>
<dbReference type="PROSITE" id="PS00687">
    <property type="entry name" value="ALDEHYDE_DEHYDR_GLU"/>
    <property type="match status" value="1"/>
</dbReference>
<reference evidence="6 7" key="1">
    <citation type="submission" date="2017-10" db="EMBL/GenBank/DDBJ databases">
        <title>Bifidobacterium genomics.</title>
        <authorList>
            <person name="Lugli G.A."/>
            <person name="Milani C."/>
            <person name="Mancabelli L."/>
        </authorList>
    </citation>
    <scope>NUCLEOTIDE SEQUENCE [LARGE SCALE GENOMIC DNA]</scope>
    <source>
        <strain evidence="6 7">1460B</strain>
    </source>
</reference>
<dbReference type="Proteomes" id="UP000233731">
    <property type="component" value="Unassembled WGS sequence"/>
</dbReference>
<protein>
    <submittedName>
        <fullName evidence="6">Succinate-semialdehyde dehydrogenase</fullName>
    </submittedName>
</protein>
<dbReference type="FunFam" id="3.40.309.10:FF:000004">
    <property type="entry name" value="Succinate-semialdehyde dehydrogenase I"/>
    <property type="match status" value="1"/>
</dbReference>
<name>A0A2N3RAH8_9BIFI</name>
<dbReference type="InterPro" id="IPR016161">
    <property type="entry name" value="Ald_DH/histidinol_DH"/>
</dbReference>
<dbReference type="SUPFAM" id="SSF53720">
    <property type="entry name" value="ALDH-like"/>
    <property type="match status" value="1"/>
</dbReference>
<evidence type="ECO:0000259" key="5">
    <source>
        <dbReference type="Pfam" id="PF00171"/>
    </source>
</evidence>
<dbReference type="InterPro" id="IPR016163">
    <property type="entry name" value="Ald_DH_C"/>
</dbReference>
<dbReference type="InterPro" id="IPR015590">
    <property type="entry name" value="Aldehyde_DH_dom"/>
</dbReference>
<feature type="domain" description="Aldehyde dehydrogenase" evidence="5">
    <location>
        <begin position="23"/>
        <end position="481"/>
    </location>
</feature>
<dbReference type="Gene3D" id="3.40.309.10">
    <property type="entry name" value="Aldehyde Dehydrogenase, Chain A, domain 2"/>
    <property type="match status" value="1"/>
</dbReference>